<dbReference type="GO" id="GO:0035435">
    <property type="term" value="P:phosphate ion transmembrane transport"/>
    <property type="evidence" value="ECO:0007669"/>
    <property type="project" value="InterPro"/>
</dbReference>
<dbReference type="InterPro" id="IPR005673">
    <property type="entry name" value="ABC_phos-bd_PstS"/>
</dbReference>
<comment type="similarity">
    <text evidence="1">Belongs to the PstS family.</text>
</comment>
<dbReference type="SUPFAM" id="SSF53850">
    <property type="entry name" value="Periplasmic binding protein-like II"/>
    <property type="match status" value="1"/>
</dbReference>
<proteinExistence type="inferred from homology"/>
<dbReference type="NCBIfam" id="TIGR00975">
    <property type="entry name" value="3a0107s03"/>
    <property type="match status" value="1"/>
</dbReference>
<dbReference type="Pfam" id="PF12849">
    <property type="entry name" value="PBP_like_2"/>
    <property type="match status" value="1"/>
</dbReference>
<organism evidence="5">
    <name type="scientific">mine drainage metagenome</name>
    <dbReference type="NCBI Taxonomy" id="410659"/>
    <lineage>
        <taxon>unclassified sequences</taxon>
        <taxon>metagenomes</taxon>
        <taxon>ecological metagenomes</taxon>
    </lineage>
</organism>
<dbReference type="GO" id="GO:0042301">
    <property type="term" value="F:phosphate ion binding"/>
    <property type="evidence" value="ECO:0007669"/>
    <property type="project" value="InterPro"/>
</dbReference>
<dbReference type="InterPro" id="IPR024370">
    <property type="entry name" value="PBP_domain"/>
</dbReference>
<dbReference type="GO" id="GO:0043190">
    <property type="term" value="C:ATP-binding cassette (ABC) transporter complex"/>
    <property type="evidence" value="ECO:0007669"/>
    <property type="project" value="InterPro"/>
</dbReference>
<evidence type="ECO:0000259" key="4">
    <source>
        <dbReference type="Pfam" id="PF12849"/>
    </source>
</evidence>
<name>E6QMM6_9ZZZZ</name>
<sequence length="351" mass="37241">MIERRLFIASLAAAVVALALTACKSSPSPQTISLNGAGSTFAYPLYSAWGSAYGQVHPGTEINYQSIGSGGGIRQVIAGTVDFGDSDGPMTDQQLAEAKRNLGTDILHFPVALGSDVPVYNIPGVTAALNFTPEALAGIYLGKITKWNDPEIAKANPGVNLPSSQIVVCHRSDGSGTTYVWVDYLAKISPEWKSKVGVNTSVSWPVGIGGKGNEGVAGFVRQTTSSIGYVELVYAIQNKMTYGLVKNPAGKFIKADLDTLTAAASGAVQNMPDDFRVSITNAPGDNAYPISSFTWMLVPRDIKDKAKAVALKAFLQWAITDGQKYTQPLAYAPLAKSVVDKELQAIKTLNY</sequence>
<accession>E6QMM6</accession>
<dbReference type="PANTHER" id="PTHR42996">
    <property type="entry name" value="PHOSPHATE-BINDING PROTEIN PSTS"/>
    <property type="match status" value="1"/>
</dbReference>
<evidence type="ECO:0000256" key="1">
    <source>
        <dbReference type="ARBA" id="ARBA00008725"/>
    </source>
</evidence>
<comment type="caution">
    <text evidence="5">The sequence shown here is derived from an EMBL/GenBank/DDBJ whole genome shotgun (WGS) entry which is preliminary data.</text>
</comment>
<dbReference type="InterPro" id="IPR050962">
    <property type="entry name" value="Phosphate-bind_PstS"/>
</dbReference>
<reference evidence="5" key="1">
    <citation type="submission" date="2009-10" db="EMBL/GenBank/DDBJ databases">
        <title>Diversity of trophic interactions inside an arsenic-rich microbial ecosystem.</title>
        <authorList>
            <person name="Bertin P.N."/>
            <person name="Heinrich-Salmeron A."/>
            <person name="Pelletier E."/>
            <person name="Goulhen-Chollet F."/>
            <person name="Arsene-Ploetze F."/>
            <person name="Gallien S."/>
            <person name="Calteau A."/>
            <person name="Vallenet D."/>
            <person name="Casiot C."/>
            <person name="Chane-Woon-Ming B."/>
            <person name="Giloteaux L."/>
            <person name="Barakat M."/>
            <person name="Bonnefoy V."/>
            <person name="Bruneel O."/>
            <person name="Chandler M."/>
            <person name="Cleiss J."/>
            <person name="Duran R."/>
            <person name="Elbaz-Poulichet F."/>
            <person name="Fonknechten N."/>
            <person name="Lauga B."/>
            <person name="Mornico D."/>
            <person name="Ortet P."/>
            <person name="Schaeffer C."/>
            <person name="Siguier P."/>
            <person name="Alexander Thil Smith A."/>
            <person name="Van Dorsselaer A."/>
            <person name="Weissenbach J."/>
            <person name="Medigue C."/>
            <person name="Le Paslier D."/>
        </authorList>
    </citation>
    <scope>NUCLEOTIDE SEQUENCE</scope>
</reference>
<evidence type="ECO:0000313" key="5">
    <source>
        <dbReference type="EMBL" id="CBI08497.1"/>
    </source>
</evidence>
<dbReference type="PIRSF" id="PIRSF002756">
    <property type="entry name" value="PstS"/>
    <property type="match status" value="1"/>
</dbReference>
<dbReference type="EMBL" id="CABQ01000230">
    <property type="protein sequence ID" value="CBI08497.1"/>
    <property type="molecule type" value="Genomic_DNA"/>
</dbReference>
<keyword evidence="3" id="KW-0592">Phosphate transport</keyword>
<dbReference type="PANTHER" id="PTHR42996:SF1">
    <property type="entry name" value="PHOSPHATE-BINDING PROTEIN PSTS"/>
    <property type="match status" value="1"/>
</dbReference>
<dbReference type="AlphaFoldDB" id="E6QMM6"/>
<keyword evidence="2" id="KW-0813">Transport</keyword>
<gene>
    <name evidence="5" type="primary">pstS</name>
    <name evidence="5" type="ORF">CARN6_1971</name>
</gene>
<dbReference type="CDD" id="cd13565">
    <property type="entry name" value="PBP2_PstS"/>
    <property type="match status" value="1"/>
</dbReference>
<evidence type="ECO:0000256" key="2">
    <source>
        <dbReference type="ARBA" id="ARBA00022448"/>
    </source>
</evidence>
<dbReference type="Gene3D" id="3.40.190.10">
    <property type="entry name" value="Periplasmic binding protein-like II"/>
    <property type="match status" value="2"/>
</dbReference>
<evidence type="ECO:0000256" key="3">
    <source>
        <dbReference type="ARBA" id="ARBA00022592"/>
    </source>
</evidence>
<protein>
    <submittedName>
        <fullName evidence="5">Phosphate-binding periplasmic protein (PBP)</fullName>
    </submittedName>
</protein>
<feature type="domain" description="PBP" evidence="4">
    <location>
        <begin position="28"/>
        <end position="321"/>
    </location>
</feature>
<dbReference type="PROSITE" id="PS51257">
    <property type="entry name" value="PROKAR_LIPOPROTEIN"/>
    <property type="match status" value="1"/>
</dbReference>